<protein>
    <submittedName>
        <fullName evidence="2">Uncharacterized protein</fullName>
    </submittedName>
</protein>
<dbReference type="Proteomes" id="UP001458880">
    <property type="component" value="Unassembled WGS sequence"/>
</dbReference>
<gene>
    <name evidence="2" type="ORF">QE152_g23473</name>
</gene>
<organism evidence="2 3">
    <name type="scientific">Popillia japonica</name>
    <name type="common">Japanese beetle</name>
    <dbReference type="NCBI Taxonomy" id="7064"/>
    <lineage>
        <taxon>Eukaryota</taxon>
        <taxon>Metazoa</taxon>
        <taxon>Ecdysozoa</taxon>
        <taxon>Arthropoda</taxon>
        <taxon>Hexapoda</taxon>
        <taxon>Insecta</taxon>
        <taxon>Pterygota</taxon>
        <taxon>Neoptera</taxon>
        <taxon>Endopterygota</taxon>
        <taxon>Coleoptera</taxon>
        <taxon>Polyphaga</taxon>
        <taxon>Scarabaeiformia</taxon>
        <taxon>Scarabaeidae</taxon>
        <taxon>Rutelinae</taxon>
        <taxon>Popillia</taxon>
    </lineage>
</organism>
<evidence type="ECO:0000313" key="2">
    <source>
        <dbReference type="EMBL" id="KAK9717899.1"/>
    </source>
</evidence>
<comment type="caution">
    <text evidence="2">The sequence shown here is derived from an EMBL/GenBank/DDBJ whole genome shotgun (WGS) entry which is preliminary data.</text>
</comment>
<evidence type="ECO:0000256" key="1">
    <source>
        <dbReference type="SAM" id="MobiDB-lite"/>
    </source>
</evidence>
<name>A0AAW1KI95_POPJA</name>
<evidence type="ECO:0000313" key="3">
    <source>
        <dbReference type="Proteomes" id="UP001458880"/>
    </source>
</evidence>
<keyword evidence="3" id="KW-1185">Reference proteome</keyword>
<feature type="compositionally biased region" description="Basic and acidic residues" evidence="1">
    <location>
        <begin position="46"/>
        <end position="58"/>
    </location>
</feature>
<reference evidence="2 3" key="1">
    <citation type="journal article" date="2024" name="BMC Genomics">
        <title>De novo assembly and annotation of Popillia japonica's genome with initial clues to its potential as an invasive pest.</title>
        <authorList>
            <person name="Cucini C."/>
            <person name="Boschi S."/>
            <person name="Funari R."/>
            <person name="Cardaioli E."/>
            <person name="Iannotti N."/>
            <person name="Marturano G."/>
            <person name="Paoli F."/>
            <person name="Bruttini M."/>
            <person name="Carapelli A."/>
            <person name="Frati F."/>
            <person name="Nardi F."/>
        </authorList>
    </citation>
    <scope>NUCLEOTIDE SEQUENCE [LARGE SCALE GENOMIC DNA]</scope>
    <source>
        <strain evidence="2">DMR45628</strain>
    </source>
</reference>
<sequence>MFKVSTTSAIEEFTEGIQMYIWLQWVNELSYEEKDYDDESEDEEQHENQDETSEHDSDSLQECSETEEYSI</sequence>
<dbReference type="AlphaFoldDB" id="A0AAW1KI95"/>
<feature type="region of interest" description="Disordered" evidence="1">
    <location>
        <begin position="33"/>
        <end position="71"/>
    </location>
</feature>
<feature type="compositionally biased region" description="Acidic residues" evidence="1">
    <location>
        <begin position="34"/>
        <end position="45"/>
    </location>
</feature>
<accession>A0AAW1KI95</accession>
<proteinExistence type="predicted"/>
<dbReference type="EMBL" id="JASPKY010000235">
    <property type="protein sequence ID" value="KAK9717899.1"/>
    <property type="molecule type" value="Genomic_DNA"/>
</dbReference>